<protein>
    <recommendedName>
        <fullName evidence="3">GLPGLI family protein</fullName>
    </recommendedName>
</protein>
<dbReference type="Proteomes" id="UP000249645">
    <property type="component" value="Unassembled WGS sequence"/>
</dbReference>
<dbReference type="NCBIfam" id="TIGR01200">
    <property type="entry name" value="GLPGLI"/>
    <property type="match status" value="1"/>
</dbReference>
<accession>A0A2W5EWU7</accession>
<organism evidence="1 2">
    <name type="scientific">Pseudopedobacter saltans</name>
    <dbReference type="NCBI Taxonomy" id="151895"/>
    <lineage>
        <taxon>Bacteria</taxon>
        <taxon>Pseudomonadati</taxon>
        <taxon>Bacteroidota</taxon>
        <taxon>Sphingobacteriia</taxon>
        <taxon>Sphingobacteriales</taxon>
        <taxon>Sphingobacteriaceae</taxon>
        <taxon>Pseudopedobacter</taxon>
    </lineage>
</organism>
<evidence type="ECO:0008006" key="3">
    <source>
        <dbReference type="Google" id="ProtNLM"/>
    </source>
</evidence>
<gene>
    <name evidence="1" type="ORF">DI598_12115</name>
</gene>
<dbReference type="Pfam" id="PF09697">
    <property type="entry name" value="Porph_ging"/>
    <property type="match status" value="1"/>
</dbReference>
<proteinExistence type="predicted"/>
<evidence type="ECO:0000313" key="1">
    <source>
        <dbReference type="EMBL" id="PZP46424.1"/>
    </source>
</evidence>
<evidence type="ECO:0000313" key="2">
    <source>
        <dbReference type="Proteomes" id="UP000249645"/>
    </source>
</evidence>
<sequence>MGSNHYMYKDPDTLFHWEIVDNTDSIICGYHCSKAQYVVSGNTWSAWYSPEIPISDGPYKFTGLPGLITVVYDGSGKFRLELYYFQQREISLPIVNTNDAIAISKSSYIKHKKDFMDNFLDYMKGKFTVTKDPKTGETIEQQWAKRPIGMDELF</sequence>
<comment type="caution">
    <text evidence="1">The sequence shown here is derived from an EMBL/GenBank/DDBJ whole genome shotgun (WGS) entry which is preliminary data.</text>
</comment>
<dbReference type="EMBL" id="QFOI01000225">
    <property type="protein sequence ID" value="PZP46424.1"/>
    <property type="molecule type" value="Genomic_DNA"/>
</dbReference>
<dbReference type="AlphaFoldDB" id="A0A2W5EWU7"/>
<reference evidence="1 2" key="1">
    <citation type="submission" date="2017-11" db="EMBL/GenBank/DDBJ databases">
        <title>Infants hospitalized years apart are colonized by the same room-sourced microbial strains.</title>
        <authorList>
            <person name="Brooks B."/>
            <person name="Olm M.R."/>
            <person name="Firek B.A."/>
            <person name="Baker R."/>
            <person name="Thomas B.C."/>
            <person name="Morowitz M.J."/>
            <person name="Banfield J.F."/>
        </authorList>
    </citation>
    <scope>NUCLEOTIDE SEQUENCE [LARGE SCALE GENOMIC DNA]</scope>
    <source>
        <strain evidence="1">S2_009_000_R2_76</strain>
    </source>
</reference>
<name>A0A2W5EWU7_9SPHI</name>
<dbReference type="InterPro" id="IPR005901">
    <property type="entry name" value="GLPGLI"/>
</dbReference>